<dbReference type="PANTHER" id="PTHR13887:SF14">
    <property type="entry name" value="DISULFIDE BOND FORMATION PROTEIN D"/>
    <property type="match status" value="1"/>
</dbReference>
<dbReference type="GeneID" id="61766760"/>
<dbReference type="InterPro" id="IPR001853">
    <property type="entry name" value="DSBA-like_thioredoxin_dom"/>
</dbReference>
<dbReference type="Gene3D" id="3.40.30.10">
    <property type="entry name" value="Glutaredoxin"/>
    <property type="match status" value="1"/>
</dbReference>
<protein>
    <submittedName>
        <fullName evidence="7">Thiol-disulfide oxidoreductase D</fullName>
    </submittedName>
</protein>
<dbReference type="InterPro" id="IPR041205">
    <property type="entry name" value="ScsC_N"/>
</dbReference>
<gene>
    <name evidence="7" type="primary">bdbD</name>
    <name evidence="7" type="ORF">NCTC9419_00697</name>
</gene>
<dbReference type="InterPro" id="IPR013766">
    <property type="entry name" value="Thioredoxin_domain"/>
</dbReference>
<feature type="chain" id="PRO_5030020672" evidence="5">
    <location>
        <begin position="18"/>
        <end position="238"/>
    </location>
</feature>
<dbReference type="AlphaFoldDB" id="A0A126VH67"/>
<dbReference type="PANTHER" id="PTHR13887">
    <property type="entry name" value="GLUTATHIONE S-TRANSFERASE KAPPA"/>
    <property type="match status" value="1"/>
</dbReference>
<feature type="signal peptide" evidence="5">
    <location>
        <begin position="1"/>
        <end position="17"/>
    </location>
</feature>
<dbReference type="Pfam" id="PF18312">
    <property type="entry name" value="ScsC_N"/>
    <property type="match status" value="1"/>
</dbReference>
<organism evidence="7 8">
    <name type="scientific">Serratia rubidaea</name>
    <name type="common">Serratia marinorubra</name>
    <dbReference type="NCBI Taxonomy" id="61652"/>
    <lineage>
        <taxon>Bacteria</taxon>
        <taxon>Pseudomonadati</taxon>
        <taxon>Pseudomonadota</taxon>
        <taxon>Gammaproteobacteria</taxon>
        <taxon>Enterobacterales</taxon>
        <taxon>Yersiniaceae</taxon>
        <taxon>Serratia</taxon>
    </lineage>
</organism>
<reference evidence="7 8" key="1">
    <citation type="submission" date="2018-12" db="EMBL/GenBank/DDBJ databases">
        <authorList>
            <consortium name="Pathogen Informatics"/>
        </authorList>
    </citation>
    <scope>NUCLEOTIDE SEQUENCE [LARGE SCALE GENOMIC DNA]</scope>
    <source>
        <strain evidence="7 8">NCTC9419</strain>
    </source>
</reference>
<dbReference type="STRING" id="61652.AXX16_1930"/>
<evidence type="ECO:0000313" key="7">
    <source>
        <dbReference type="EMBL" id="VEA68959.1"/>
    </source>
</evidence>
<evidence type="ECO:0000313" key="8">
    <source>
        <dbReference type="Proteomes" id="UP000271603"/>
    </source>
</evidence>
<evidence type="ECO:0000256" key="4">
    <source>
        <dbReference type="ARBA" id="ARBA00023284"/>
    </source>
</evidence>
<dbReference type="CDD" id="cd03023">
    <property type="entry name" value="DsbA_Com1_like"/>
    <property type="match status" value="1"/>
</dbReference>
<dbReference type="Proteomes" id="UP000271603">
    <property type="component" value="Chromosome"/>
</dbReference>
<dbReference type="GO" id="GO:0015036">
    <property type="term" value="F:disulfide oxidoreductase activity"/>
    <property type="evidence" value="ECO:0007669"/>
    <property type="project" value="UniProtKB-ARBA"/>
</dbReference>
<evidence type="ECO:0000256" key="3">
    <source>
        <dbReference type="ARBA" id="ARBA00023157"/>
    </source>
</evidence>
<dbReference type="EMBL" id="LR134155">
    <property type="protein sequence ID" value="VEA68959.1"/>
    <property type="molecule type" value="Genomic_DNA"/>
</dbReference>
<keyword evidence="2" id="KW-0560">Oxidoreductase</keyword>
<dbReference type="InterPro" id="IPR036249">
    <property type="entry name" value="Thioredoxin-like_sf"/>
</dbReference>
<dbReference type="Pfam" id="PF01323">
    <property type="entry name" value="DSBA"/>
    <property type="match status" value="1"/>
</dbReference>
<dbReference type="SUPFAM" id="SSF52833">
    <property type="entry name" value="Thioredoxin-like"/>
    <property type="match status" value="1"/>
</dbReference>
<evidence type="ECO:0000259" key="6">
    <source>
        <dbReference type="PROSITE" id="PS51352"/>
    </source>
</evidence>
<dbReference type="PROSITE" id="PS51352">
    <property type="entry name" value="THIOREDOXIN_2"/>
    <property type="match status" value="1"/>
</dbReference>
<evidence type="ECO:0000256" key="2">
    <source>
        <dbReference type="ARBA" id="ARBA00023002"/>
    </source>
</evidence>
<keyword evidence="4" id="KW-0676">Redox-active center</keyword>
<dbReference type="InterPro" id="IPR017937">
    <property type="entry name" value="Thioredoxin_CS"/>
</dbReference>
<accession>A0A126VH67</accession>
<dbReference type="PROSITE" id="PS00194">
    <property type="entry name" value="THIOREDOXIN_1"/>
    <property type="match status" value="1"/>
</dbReference>
<feature type="domain" description="Thioredoxin" evidence="6">
    <location>
        <begin position="41"/>
        <end position="233"/>
    </location>
</feature>
<keyword evidence="3" id="KW-1015">Disulfide bond</keyword>
<proteinExistence type="predicted"/>
<sequence>MKKLLIILLLMVSPAWAAAPFTPEQEARVKEMIRETLVSNPDILAQAVDAWQQQTADQQVSQVIKQQAKTLYQDPASPRLGAKDAKLTMVTFTDYNCPYCKRFDPMLEKIVKKYPDVALVVKLLPFKGESSVSSARIALTTWQQNPQQFWALHQRLMAKKGFHDDASIAAAQQKTGVKAVTPSEQSMSTLRTNMQLAEQLGVQGTPATLIGDQMLPGAVSYEQLESLVKQQLAQADNG</sequence>
<dbReference type="RefSeq" id="WP_054305574.1">
    <property type="nucleotide sequence ID" value="NZ_CAMIPJ010000001.1"/>
</dbReference>
<dbReference type="KEGG" id="srz:AXX16_1930"/>
<evidence type="ECO:0000256" key="1">
    <source>
        <dbReference type="ARBA" id="ARBA00022729"/>
    </source>
</evidence>
<name>A0A126VH67_SERRU</name>
<evidence type="ECO:0000256" key="5">
    <source>
        <dbReference type="SAM" id="SignalP"/>
    </source>
</evidence>
<keyword evidence="1 5" id="KW-0732">Signal</keyword>